<name>A0AAD5RA70_PARTN</name>
<dbReference type="PANTHER" id="PTHR38636">
    <property type="entry name" value="PROTEIN CBG20488"/>
    <property type="match status" value="1"/>
</dbReference>
<dbReference type="AlphaFoldDB" id="A0AAD5RA70"/>
<gene>
    <name evidence="1" type="ORF">KIN20_034317</name>
</gene>
<accession>A0AAD5RA70</accession>
<protein>
    <submittedName>
        <fullName evidence="1">Uncharacterized protein</fullName>
    </submittedName>
</protein>
<keyword evidence="2" id="KW-1185">Reference proteome</keyword>
<dbReference type="InterPro" id="IPR013869">
    <property type="entry name" value="DUF1757"/>
</dbReference>
<dbReference type="Proteomes" id="UP001196413">
    <property type="component" value="Unassembled WGS sequence"/>
</dbReference>
<proteinExistence type="predicted"/>
<organism evidence="1 2">
    <name type="scientific">Parelaphostrongylus tenuis</name>
    <name type="common">Meningeal worm</name>
    <dbReference type="NCBI Taxonomy" id="148309"/>
    <lineage>
        <taxon>Eukaryota</taxon>
        <taxon>Metazoa</taxon>
        <taxon>Ecdysozoa</taxon>
        <taxon>Nematoda</taxon>
        <taxon>Chromadorea</taxon>
        <taxon>Rhabditida</taxon>
        <taxon>Rhabditina</taxon>
        <taxon>Rhabditomorpha</taxon>
        <taxon>Strongyloidea</taxon>
        <taxon>Metastrongylidae</taxon>
        <taxon>Parelaphostrongylus</taxon>
    </lineage>
</organism>
<dbReference type="PANTHER" id="PTHR38636:SF2">
    <property type="entry name" value="TRANSCELLULAR CHAPERONE SIGNALING (X)CROSS TISSUE"/>
    <property type="match status" value="1"/>
</dbReference>
<comment type="caution">
    <text evidence="1">The sequence shown here is derived from an EMBL/GenBank/DDBJ whole genome shotgun (WGS) entry which is preliminary data.</text>
</comment>
<sequence>MTIGLESWFHNFSQFIYRANTPEVLADIPRPYLEYSIWGLFKGAEISSVLGGCIAHPLYRWYLHRQLKPEKTTPNSSKIIRAACRRLQGRFLLFGLTAAPLAAMIHALKSGDEATIRAWSYDIRCNTVALSMDRFVFVFGFIGWYWKRFQGAVDGINIAIAYSIINDKIIAPQTTPLLRDKVQPHERYESVESAMNNRTRLKKFLADEEKRRLLESAK</sequence>
<dbReference type="Pfam" id="PF08560">
    <property type="entry name" value="DUF1757"/>
    <property type="match status" value="1"/>
</dbReference>
<evidence type="ECO:0000313" key="2">
    <source>
        <dbReference type="Proteomes" id="UP001196413"/>
    </source>
</evidence>
<reference evidence="1" key="1">
    <citation type="submission" date="2021-06" db="EMBL/GenBank/DDBJ databases">
        <title>Parelaphostrongylus tenuis whole genome reference sequence.</title>
        <authorList>
            <person name="Garwood T.J."/>
            <person name="Larsen P.A."/>
            <person name="Fountain-Jones N.M."/>
            <person name="Garbe J.R."/>
            <person name="Macchietto M.G."/>
            <person name="Kania S.A."/>
            <person name="Gerhold R.W."/>
            <person name="Richards J.E."/>
            <person name="Wolf T.M."/>
        </authorList>
    </citation>
    <scope>NUCLEOTIDE SEQUENCE</scope>
    <source>
        <strain evidence="1">MNPRO001-30</strain>
        <tissue evidence="1">Meninges</tissue>
    </source>
</reference>
<evidence type="ECO:0000313" key="1">
    <source>
        <dbReference type="EMBL" id="KAJ1372221.1"/>
    </source>
</evidence>
<dbReference type="EMBL" id="JAHQIW010007107">
    <property type="protein sequence ID" value="KAJ1372221.1"/>
    <property type="molecule type" value="Genomic_DNA"/>
</dbReference>